<accession>A0A7D7A3I9</accession>
<dbReference type="Pfam" id="PF12802">
    <property type="entry name" value="MarR_2"/>
    <property type="match status" value="1"/>
</dbReference>
<proteinExistence type="predicted"/>
<evidence type="ECO:0000259" key="3">
    <source>
        <dbReference type="PROSITE" id="PS50995"/>
    </source>
</evidence>
<gene>
    <name evidence="4" type="ORF">H0264_37970</name>
</gene>
<evidence type="ECO:0000313" key="4">
    <source>
        <dbReference type="EMBL" id="QLY34969.1"/>
    </source>
</evidence>
<protein>
    <submittedName>
        <fullName evidence="4">MarR family transcriptional regulator</fullName>
    </submittedName>
</protein>
<dbReference type="InterPro" id="IPR036390">
    <property type="entry name" value="WH_DNA-bd_sf"/>
</dbReference>
<evidence type="ECO:0000259" key="2">
    <source>
        <dbReference type="PROSITE" id="PS50943"/>
    </source>
</evidence>
<dbReference type="Proteomes" id="UP000515512">
    <property type="component" value="Chromosome"/>
</dbReference>
<dbReference type="EMBL" id="CP059399">
    <property type="protein sequence ID" value="QLY34969.1"/>
    <property type="molecule type" value="Genomic_DNA"/>
</dbReference>
<dbReference type="PANTHER" id="PTHR33164">
    <property type="entry name" value="TRANSCRIPTIONAL REGULATOR, MARR FAMILY"/>
    <property type="match status" value="1"/>
</dbReference>
<dbReference type="PANTHER" id="PTHR33164:SF43">
    <property type="entry name" value="HTH-TYPE TRANSCRIPTIONAL REPRESSOR YETL"/>
    <property type="match status" value="1"/>
</dbReference>
<reference evidence="4 5" key="1">
    <citation type="submission" date="2020-07" db="EMBL/GenBank/DDBJ databases">
        <authorList>
            <person name="Zhuang K."/>
            <person name="Ran Y."/>
        </authorList>
    </citation>
    <scope>NUCLEOTIDE SEQUENCE [LARGE SCALE GENOMIC DNA]</scope>
    <source>
        <strain evidence="4 5">WCH-YHL-001</strain>
    </source>
</reference>
<feature type="domain" description="HTH marR-type" evidence="3">
    <location>
        <begin position="1"/>
        <end position="134"/>
    </location>
</feature>
<dbReference type="GO" id="GO:0003700">
    <property type="term" value="F:DNA-binding transcription factor activity"/>
    <property type="evidence" value="ECO:0007669"/>
    <property type="project" value="InterPro"/>
</dbReference>
<dbReference type="PRINTS" id="PR00598">
    <property type="entry name" value="HTHMARR"/>
</dbReference>
<dbReference type="GO" id="GO:0006950">
    <property type="term" value="P:response to stress"/>
    <property type="evidence" value="ECO:0007669"/>
    <property type="project" value="TreeGrafter"/>
</dbReference>
<dbReference type="PROSITE" id="PS50943">
    <property type="entry name" value="HTH_CROC1"/>
    <property type="match status" value="1"/>
</dbReference>
<dbReference type="SUPFAM" id="SSF46785">
    <property type="entry name" value="Winged helix' DNA-binding domain"/>
    <property type="match status" value="1"/>
</dbReference>
<name>A0A7D7A3I9_9NOCA</name>
<feature type="region of interest" description="Disordered" evidence="1">
    <location>
        <begin position="137"/>
        <end position="159"/>
    </location>
</feature>
<dbReference type="KEGG" id="nhu:H0264_37970"/>
<sequence>MSDHPAFLLGQLGSHVAYRFTELLAPLGIRPAQFGMLRILRANDGLSQQQLCEALGIHRNVMVGLVDDLEKRGFAQRRRHPVDRRAHAVHLLPAAEELLAEAEKIVSGLNDELLESLSPGDRSTLVTLLQRAAAGNGLTPGVHPGLTDQVKAQDCRPPE</sequence>
<dbReference type="CDD" id="cd00093">
    <property type="entry name" value="HTH_XRE"/>
    <property type="match status" value="1"/>
</dbReference>
<dbReference type="InterPro" id="IPR000835">
    <property type="entry name" value="HTH_MarR-typ"/>
</dbReference>
<evidence type="ECO:0000256" key="1">
    <source>
        <dbReference type="SAM" id="MobiDB-lite"/>
    </source>
</evidence>
<dbReference type="AlphaFoldDB" id="A0A7D7A3I9"/>
<dbReference type="SMART" id="SM00347">
    <property type="entry name" value="HTH_MARR"/>
    <property type="match status" value="1"/>
</dbReference>
<dbReference type="InterPro" id="IPR001387">
    <property type="entry name" value="Cro/C1-type_HTH"/>
</dbReference>
<feature type="domain" description="HTH cro/C1-type" evidence="2">
    <location>
        <begin position="37"/>
        <end position="60"/>
    </location>
</feature>
<dbReference type="InterPro" id="IPR036388">
    <property type="entry name" value="WH-like_DNA-bd_sf"/>
</dbReference>
<organism evidence="4 5">
    <name type="scientific">Nocardia huaxiensis</name>
    <dbReference type="NCBI Taxonomy" id="2755382"/>
    <lineage>
        <taxon>Bacteria</taxon>
        <taxon>Bacillati</taxon>
        <taxon>Actinomycetota</taxon>
        <taxon>Actinomycetes</taxon>
        <taxon>Mycobacteriales</taxon>
        <taxon>Nocardiaceae</taxon>
        <taxon>Nocardia</taxon>
    </lineage>
</organism>
<dbReference type="InterPro" id="IPR039422">
    <property type="entry name" value="MarR/SlyA-like"/>
</dbReference>
<dbReference type="PROSITE" id="PS50995">
    <property type="entry name" value="HTH_MARR_2"/>
    <property type="match status" value="1"/>
</dbReference>
<evidence type="ECO:0000313" key="5">
    <source>
        <dbReference type="Proteomes" id="UP000515512"/>
    </source>
</evidence>
<keyword evidence="5" id="KW-1185">Reference proteome</keyword>
<dbReference type="Gene3D" id="1.10.10.10">
    <property type="entry name" value="Winged helix-like DNA-binding domain superfamily/Winged helix DNA-binding domain"/>
    <property type="match status" value="1"/>
</dbReference>